<feature type="transmembrane region" description="Helical" evidence="1">
    <location>
        <begin position="172"/>
        <end position="191"/>
    </location>
</feature>
<feature type="transmembrane region" description="Helical" evidence="1">
    <location>
        <begin position="21"/>
        <end position="43"/>
    </location>
</feature>
<keyword evidence="1" id="KW-0472">Membrane</keyword>
<feature type="domain" description="Nucleoside transporter/FeoB GTPase Gate" evidence="2">
    <location>
        <begin position="175"/>
        <end position="264"/>
    </location>
</feature>
<dbReference type="OrthoDB" id="9779080at2"/>
<reference evidence="3 4" key="1">
    <citation type="submission" date="2016-10" db="EMBL/GenBank/DDBJ databases">
        <authorList>
            <person name="de Groot N.N."/>
        </authorList>
    </citation>
    <scope>NUCLEOTIDE SEQUENCE [LARGE SCALE GENOMIC DNA]</scope>
    <source>
        <strain evidence="3 4">DSM 21633</strain>
    </source>
</reference>
<keyword evidence="4" id="KW-1185">Reference proteome</keyword>
<feature type="transmembrane region" description="Helical" evidence="1">
    <location>
        <begin position="88"/>
        <end position="109"/>
    </location>
</feature>
<feature type="transmembrane region" description="Helical" evidence="1">
    <location>
        <begin position="115"/>
        <end position="137"/>
    </location>
</feature>
<feature type="transmembrane region" description="Helical" evidence="1">
    <location>
        <begin position="281"/>
        <end position="299"/>
    </location>
</feature>
<evidence type="ECO:0000259" key="2">
    <source>
        <dbReference type="Pfam" id="PF07670"/>
    </source>
</evidence>
<dbReference type="RefSeq" id="WP_091773186.1">
    <property type="nucleotide sequence ID" value="NZ_CAESCL010000003.1"/>
</dbReference>
<feature type="transmembrane region" description="Helical" evidence="1">
    <location>
        <begin position="63"/>
        <end position="81"/>
    </location>
</feature>
<dbReference type="AlphaFoldDB" id="A0A1H9EEW5"/>
<dbReference type="STRING" id="571933.SAMN05216362_10943"/>
<gene>
    <name evidence="3" type="ORF">SAMN05216362_10943</name>
</gene>
<feature type="transmembrane region" description="Helical" evidence="1">
    <location>
        <begin position="252"/>
        <end position="275"/>
    </location>
</feature>
<dbReference type="Proteomes" id="UP000199427">
    <property type="component" value="Unassembled WGS sequence"/>
</dbReference>
<keyword evidence="1" id="KW-1133">Transmembrane helix</keyword>
<evidence type="ECO:0000313" key="4">
    <source>
        <dbReference type="Proteomes" id="UP000199427"/>
    </source>
</evidence>
<organism evidence="3 4">
    <name type="scientific">Piscibacillus halophilus</name>
    <dbReference type="NCBI Taxonomy" id="571933"/>
    <lineage>
        <taxon>Bacteria</taxon>
        <taxon>Bacillati</taxon>
        <taxon>Bacillota</taxon>
        <taxon>Bacilli</taxon>
        <taxon>Bacillales</taxon>
        <taxon>Bacillaceae</taxon>
        <taxon>Piscibacillus</taxon>
    </lineage>
</organism>
<keyword evidence="1" id="KW-0812">Transmembrane</keyword>
<evidence type="ECO:0000256" key="1">
    <source>
        <dbReference type="SAM" id="Phobius"/>
    </source>
</evidence>
<accession>A0A1H9EEW5</accession>
<feature type="domain" description="Nucleoside transporter/FeoB GTPase Gate" evidence="2">
    <location>
        <begin position="17"/>
        <end position="99"/>
    </location>
</feature>
<proteinExistence type="predicted"/>
<sequence>MKGTLKRGFRSGLELTWTLGKIIFPITLIVTILQFTPVLSWVIDWIAPLMTLLGLPGEAAVPLVLGNALNLYAGIGAIVSFDFTVKEVFILAMMLSFSHNLFIESAVASKVGVKFWIIIAVRIGLAVVSAVLVNLLWQGGEQMAKYGLISNDGPEPNGWGEIALTGLETASLSIVQLAAIVIPLMIVMQWLKEHKWMDWMSQKLAPFTRMIGVKENASMTLVAGLTIGLAYGAGLMIQAVKEDHVSRKDMTLVLIFLVTCHAVVEDTLVFIPLGIPVWPLLLIRLTTAIILTATIAYIWNRVDKNKVKGLRKDAVTHEHTYDSI</sequence>
<dbReference type="EMBL" id="FOES01000009">
    <property type="protein sequence ID" value="SEQ24122.1"/>
    <property type="molecule type" value="Genomic_DNA"/>
</dbReference>
<name>A0A1H9EEW5_9BACI</name>
<evidence type="ECO:0000313" key="3">
    <source>
        <dbReference type="EMBL" id="SEQ24122.1"/>
    </source>
</evidence>
<dbReference type="Pfam" id="PF07670">
    <property type="entry name" value="Gate"/>
    <property type="match status" value="2"/>
</dbReference>
<dbReference type="InterPro" id="IPR011642">
    <property type="entry name" value="Gate_dom"/>
</dbReference>
<protein>
    <submittedName>
        <fullName evidence="3">Nucleoside recognition</fullName>
    </submittedName>
</protein>
<feature type="transmembrane region" description="Helical" evidence="1">
    <location>
        <begin position="217"/>
        <end position="240"/>
    </location>
</feature>